<evidence type="ECO:0000256" key="8">
    <source>
        <dbReference type="ARBA" id="ARBA00023239"/>
    </source>
</evidence>
<dbReference type="GO" id="GO:0045490">
    <property type="term" value="P:pectin catabolic process"/>
    <property type="evidence" value="ECO:0007669"/>
    <property type="project" value="TreeGrafter"/>
</dbReference>
<evidence type="ECO:0000256" key="4">
    <source>
        <dbReference type="ARBA" id="ARBA00012437"/>
    </source>
</evidence>
<dbReference type="AlphaFoldDB" id="A0AAD5SKU5"/>
<evidence type="ECO:0000313" key="14">
    <source>
        <dbReference type="EMBL" id="KAJ3056934.1"/>
    </source>
</evidence>
<dbReference type="GO" id="GO:0102210">
    <property type="term" value="F:rhamnogalacturonan endolyase activity"/>
    <property type="evidence" value="ECO:0007669"/>
    <property type="project" value="UniProtKB-EC"/>
</dbReference>
<feature type="domain" description="Rhamnogalacturonan lyase" evidence="13">
    <location>
        <begin position="279"/>
        <end position="351"/>
    </location>
</feature>
<dbReference type="Gene3D" id="2.70.98.10">
    <property type="match status" value="1"/>
</dbReference>
<evidence type="ECO:0000256" key="2">
    <source>
        <dbReference type="ARBA" id="ARBA00004613"/>
    </source>
</evidence>
<dbReference type="InterPro" id="IPR016590">
    <property type="entry name" value="Rhamnogalacturonase_B"/>
</dbReference>
<dbReference type="InterPro" id="IPR013784">
    <property type="entry name" value="Carb-bd-like_fold"/>
</dbReference>
<keyword evidence="5" id="KW-0964">Secreted</keyword>
<evidence type="ECO:0000256" key="5">
    <source>
        <dbReference type="ARBA" id="ARBA00022525"/>
    </source>
</evidence>
<dbReference type="PANTHER" id="PTHR36574">
    <property type="entry name" value="RHAMNOGALACTURONATE LYASE-RELATED"/>
    <property type="match status" value="1"/>
</dbReference>
<keyword evidence="9" id="KW-0961">Cell wall biogenesis/degradation</keyword>
<accession>A0AAD5SKU5</accession>
<sequence length="600" mass="63292">MVVLRTALGLLAATSSAFAAFQLTTSSSQYVVDTNAGLVFAVSRTGGNLVSIKYNNIEVQDSSKPSAINSGFGTSTVTAQQIGTDYIKVTVKSSSLPVTHHWIAKRNEANIYMATANTAEVDPGEFRMLFRLKPSALPNGYTANGVQVSQIAGGTAIEGSDVYNVGGTTRSKFYSSERFIDDQVHGVSGSGVGAYMVLPGTAYETSSGGPFMRDINNQQGSQQEVYVYWNSGHLRTEPWRFGLHGPYALVFTTGSKPSANLDTSFFEQLSIDGYVPKSGRGQVTGTTSGVPSNFETVVHWYNTAAQYWTKSSGGKYTSPYMKPGTYTVKMYKNEYPVYTGSVTVTKGSTTTHNIASTEPTRSVIWKIGEFDGQPFELKNGDKFLRMHPSDSRMSSWGGTYTVGTSSARDFPMAIFKSIGNAAVINFNLNTVPSNAILRIGTTLSFGGGRPSVTINSYSPAAPGAPTNLDSRGVTRGGYRGLGEEYTFSIPAGTLKVGANTITIGVASGSSGTTFLSPNFIVDAVQLEGSGGTTGGGVTTTTIRPPATTTTSRAATTTVRTSTTVRTTTGGSSGSGAPLYGQCGGQGWTGATSKYWPAVFS</sequence>
<evidence type="ECO:0000256" key="3">
    <source>
        <dbReference type="ARBA" id="ARBA00010418"/>
    </source>
</evidence>
<dbReference type="Pfam" id="PF14686">
    <property type="entry name" value="fn3_3"/>
    <property type="match status" value="1"/>
</dbReference>
<dbReference type="EMBL" id="JADGJD010000015">
    <property type="protein sequence ID" value="KAJ3056934.1"/>
    <property type="molecule type" value="Genomic_DNA"/>
</dbReference>
<protein>
    <recommendedName>
        <fullName evidence="4">rhamnogalacturonan endolyase</fullName>
        <ecNumber evidence="4">4.2.2.23</ecNumber>
    </recommendedName>
</protein>
<dbReference type="Gene3D" id="2.60.120.260">
    <property type="entry name" value="Galactose-binding domain-like"/>
    <property type="match status" value="1"/>
</dbReference>
<evidence type="ECO:0000256" key="6">
    <source>
        <dbReference type="ARBA" id="ARBA00022729"/>
    </source>
</evidence>
<dbReference type="SUPFAM" id="SSF49452">
    <property type="entry name" value="Starch-binding domain-like"/>
    <property type="match status" value="1"/>
</dbReference>
<keyword evidence="6 10" id="KW-0732">Signal</keyword>
<dbReference type="InterPro" id="IPR015364">
    <property type="entry name" value="RhgB_N"/>
</dbReference>
<evidence type="ECO:0000256" key="9">
    <source>
        <dbReference type="ARBA" id="ARBA00023316"/>
    </source>
</evidence>
<feature type="domain" description="Rhamnogalacturonase B N-terminal" evidence="11">
    <location>
        <begin position="21"/>
        <end position="273"/>
    </location>
</feature>
<dbReference type="SUPFAM" id="SSF74650">
    <property type="entry name" value="Galactose mutarotase-like"/>
    <property type="match status" value="1"/>
</dbReference>
<keyword evidence="7" id="KW-1015">Disulfide bond</keyword>
<dbReference type="GO" id="GO:0030246">
    <property type="term" value="F:carbohydrate binding"/>
    <property type="evidence" value="ECO:0007669"/>
    <property type="project" value="InterPro"/>
</dbReference>
<dbReference type="GO" id="GO:0071555">
    <property type="term" value="P:cell wall organization"/>
    <property type="evidence" value="ECO:0007669"/>
    <property type="project" value="UniProtKB-KW"/>
</dbReference>
<evidence type="ECO:0000256" key="1">
    <source>
        <dbReference type="ARBA" id="ARBA00001324"/>
    </source>
</evidence>
<comment type="similarity">
    <text evidence="3">Belongs to the polysaccharide lyase 4 family.</text>
</comment>
<dbReference type="InterPro" id="IPR029413">
    <property type="entry name" value="RG-lyase_II"/>
</dbReference>
<keyword evidence="15" id="KW-1185">Reference proteome</keyword>
<dbReference type="InterPro" id="IPR011013">
    <property type="entry name" value="Gal_mutarotase_sf_dom"/>
</dbReference>
<name>A0AAD5SKU5_9FUNG</name>
<dbReference type="InterPro" id="IPR014718">
    <property type="entry name" value="GH-type_carb-bd"/>
</dbReference>
<comment type="caution">
    <text evidence="14">The sequence shown here is derived from an EMBL/GenBank/DDBJ whole genome shotgun (WGS) entry which is preliminary data.</text>
</comment>
<dbReference type="Proteomes" id="UP001212841">
    <property type="component" value="Unassembled WGS sequence"/>
</dbReference>
<evidence type="ECO:0000313" key="15">
    <source>
        <dbReference type="Proteomes" id="UP001212841"/>
    </source>
</evidence>
<dbReference type="SUPFAM" id="SSF49785">
    <property type="entry name" value="Galactose-binding domain-like"/>
    <property type="match status" value="1"/>
</dbReference>
<feature type="chain" id="PRO_5041910979" description="rhamnogalacturonan endolyase" evidence="10">
    <location>
        <begin position="20"/>
        <end position="600"/>
    </location>
</feature>
<dbReference type="PANTHER" id="PTHR36574:SF1">
    <property type="entry name" value="RHAMNOGALACTURONATE LYASE-RELATED"/>
    <property type="match status" value="1"/>
</dbReference>
<reference evidence="14" key="1">
    <citation type="submission" date="2020-05" db="EMBL/GenBank/DDBJ databases">
        <title>Phylogenomic resolution of chytrid fungi.</title>
        <authorList>
            <person name="Stajich J.E."/>
            <person name="Amses K."/>
            <person name="Simmons R."/>
            <person name="Seto K."/>
            <person name="Myers J."/>
            <person name="Bonds A."/>
            <person name="Quandt C.A."/>
            <person name="Barry K."/>
            <person name="Liu P."/>
            <person name="Grigoriev I."/>
            <person name="Longcore J.E."/>
            <person name="James T.Y."/>
        </authorList>
    </citation>
    <scope>NUCLEOTIDE SEQUENCE</scope>
    <source>
        <strain evidence="14">JEL0318</strain>
    </source>
</reference>
<gene>
    <name evidence="14" type="ORF">HK097_002312</name>
</gene>
<feature type="domain" description="Rhamnogalacturonan lyase" evidence="12">
    <location>
        <begin position="364"/>
        <end position="526"/>
    </location>
</feature>
<comment type="catalytic activity">
    <reaction evidence="1">
        <text>Endotype eliminative cleavage of L-alpha-rhamnopyranosyl-(1-&gt;4)-alpha-D-galactopyranosyluronic acid bonds of rhamnogalacturonan I domains in ramified hairy regions of pectin leaving L-rhamnopyranose at the reducing end and 4-deoxy-4,5-unsaturated D-galactopyranosyluronic acid at the non-reducing end.</text>
        <dbReference type="EC" id="4.2.2.23"/>
    </reaction>
</comment>
<dbReference type="Pfam" id="PF14683">
    <property type="entry name" value="CBM-like"/>
    <property type="match status" value="1"/>
</dbReference>
<evidence type="ECO:0000259" key="12">
    <source>
        <dbReference type="Pfam" id="PF14683"/>
    </source>
</evidence>
<proteinExistence type="inferred from homology"/>
<dbReference type="InterPro" id="IPR008979">
    <property type="entry name" value="Galactose-bd-like_sf"/>
</dbReference>
<dbReference type="GO" id="GO:0005576">
    <property type="term" value="C:extracellular region"/>
    <property type="evidence" value="ECO:0007669"/>
    <property type="project" value="UniProtKB-SubCell"/>
</dbReference>
<evidence type="ECO:0000259" key="13">
    <source>
        <dbReference type="Pfam" id="PF14686"/>
    </source>
</evidence>
<evidence type="ECO:0000259" key="11">
    <source>
        <dbReference type="Pfam" id="PF09284"/>
    </source>
</evidence>
<comment type="subcellular location">
    <subcellularLocation>
        <location evidence="2">Secreted</location>
    </subcellularLocation>
</comment>
<dbReference type="Gene3D" id="2.60.40.1120">
    <property type="entry name" value="Carboxypeptidase-like, regulatory domain"/>
    <property type="match status" value="1"/>
</dbReference>
<dbReference type="EC" id="4.2.2.23" evidence="4"/>
<keyword evidence="8" id="KW-0456">Lyase</keyword>
<dbReference type="Pfam" id="PF09284">
    <property type="entry name" value="RhgB_N"/>
    <property type="match status" value="1"/>
</dbReference>
<feature type="signal peptide" evidence="10">
    <location>
        <begin position="1"/>
        <end position="19"/>
    </location>
</feature>
<organism evidence="14 15">
    <name type="scientific">Rhizophlyctis rosea</name>
    <dbReference type="NCBI Taxonomy" id="64517"/>
    <lineage>
        <taxon>Eukaryota</taxon>
        <taxon>Fungi</taxon>
        <taxon>Fungi incertae sedis</taxon>
        <taxon>Chytridiomycota</taxon>
        <taxon>Chytridiomycota incertae sedis</taxon>
        <taxon>Chytridiomycetes</taxon>
        <taxon>Rhizophlyctidales</taxon>
        <taxon>Rhizophlyctidaceae</taxon>
        <taxon>Rhizophlyctis</taxon>
    </lineage>
</organism>
<dbReference type="CDD" id="cd10320">
    <property type="entry name" value="RGL4_N"/>
    <property type="match status" value="1"/>
</dbReference>
<dbReference type="InterPro" id="IPR029411">
    <property type="entry name" value="RG-lyase_III"/>
</dbReference>
<dbReference type="CDD" id="cd10317">
    <property type="entry name" value="RGL4_C"/>
    <property type="match status" value="1"/>
</dbReference>
<evidence type="ECO:0000256" key="10">
    <source>
        <dbReference type="SAM" id="SignalP"/>
    </source>
</evidence>
<evidence type="ECO:0000256" key="7">
    <source>
        <dbReference type="ARBA" id="ARBA00023157"/>
    </source>
</evidence>